<accession>A0ABY5KH31</accession>
<keyword evidence="1" id="KW-0472">Membrane</keyword>
<dbReference type="EMBL" id="CP101990">
    <property type="protein sequence ID" value="UUI69782.1"/>
    <property type="molecule type" value="Genomic_DNA"/>
</dbReference>
<keyword evidence="1" id="KW-0812">Transmembrane</keyword>
<proteinExistence type="predicted"/>
<keyword evidence="1" id="KW-1133">Transmembrane helix</keyword>
<keyword evidence="3" id="KW-1185">Reference proteome</keyword>
<name>A0ABY5KH31_9ACTN</name>
<gene>
    <name evidence="2" type="ORF">NP095_06725</name>
</gene>
<reference evidence="2 3" key="1">
    <citation type="submission" date="2022-07" db="EMBL/GenBank/DDBJ databases">
        <title>Novel species in genus Aeromicrobium.</title>
        <authorList>
            <person name="Ye L."/>
        </authorList>
    </citation>
    <scope>NUCLEOTIDE SEQUENCE [LARGE SCALE GENOMIC DNA]</scope>
    <source>
        <strain evidence="3">zg-Y50</strain>
    </source>
</reference>
<evidence type="ECO:0000313" key="3">
    <source>
        <dbReference type="Proteomes" id="UP001315860"/>
    </source>
</evidence>
<organism evidence="2 3">
    <name type="scientific">Aeromicrobium duanguangcaii</name>
    <dbReference type="NCBI Taxonomy" id="2968086"/>
    <lineage>
        <taxon>Bacteria</taxon>
        <taxon>Bacillati</taxon>
        <taxon>Actinomycetota</taxon>
        <taxon>Actinomycetes</taxon>
        <taxon>Propionibacteriales</taxon>
        <taxon>Nocardioidaceae</taxon>
        <taxon>Aeromicrobium</taxon>
    </lineage>
</organism>
<evidence type="ECO:0008006" key="4">
    <source>
        <dbReference type="Google" id="ProtNLM"/>
    </source>
</evidence>
<dbReference type="Proteomes" id="UP001315860">
    <property type="component" value="Chromosome"/>
</dbReference>
<feature type="transmembrane region" description="Helical" evidence="1">
    <location>
        <begin position="69"/>
        <end position="89"/>
    </location>
</feature>
<evidence type="ECO:0000256" key="1">
    <source>
        <dbReference type="SAM" id="Phobius"/>
    </source>
</evidence>
<protein>
    <recommendedName>
        <fullName evidence="4">Methyl-accepting chemotaxis protein</fullName>
    </recommendedName>
</protein>
<feature type="transmembrane region" description="Helical" evidence="1">
    <location>
        <begin position="128"/>
        <end position="148"/>
    </location>
</feature>
<evidence type="ECO:0000313" key="2">
    <source>
        <dbReference type="EMBL" id="UUI69782.1"/>
    </source>
</evidence>
<dbReference type="RefSeq" id="WP_232416745.1">
    <property type="nucleotide sequence ID" value="NZ_CP101990.1"/>
</dbReference>
<sequence length="397" mass="42861">MSDERTTCAESLERLAADPRFDTRADDLRSLAAAVRDQGDGTWTGIDLVGAFPPEASINVTKMHWWERIVGIAAGASVFLPVAWTWWSIYRASEAYRELLDAGDEKGRTFLGMWTTGFDGRVGAWHEFGATAMVSFGLVTLAVLLVVLNRWVSDHYMFKEESSGGAARRELVAVLGRAQRFLNERRTDDPRFLEAALKRSVAELNEAHGATREGVEELRQATTEAVTRFEGAANKILEDLRPLLQSADSASRTFAESAESAAGLQEKVLTSAQNFDETLRGALTSFQDTVSSSTTALSDSSRTAATTLTSGVSAAVDGLTDGVKRIEAAQRSTESWLVEGVGTQARATEAAQRAAADLSRILEAHQSALQGQSSDLSRAADLAGQLLDELRSAGVVR</sequence>